<keyword evidence="3" id="KW-1185">Reference proteome</keyword>
<name>A0A9P0HTS0_NEZVI</name>
<proteinExistence type="predicted"/>
<dbReference type="OrthoDB" id="10529580at2759"/>
<feature type="region of interest" description="Disordered" evidence="1">
    <location>
        <begin position="72"/>
        <end position="99"/>
    </location>
</feature>
<protein>
    <submittedName>
        <fullName evidence="2">Uncharacterized protein</fullName>
    </submittedName>
</protein>
<dbReference type="EMBL" id="OV725083">
    <property type="protein sequence ID" value="CAH1408034.1"/>
    <property type="molecule type" value="Genomic_DNA"/>
</dbReference>
<organism evidence="2 3">
    <name type="scientific">Nezara viridula</name>
    <name type="common">Southern green stink bug</name>
    <name type="synonym">Cimex viridulus</name>
    <dbReference type="NCBI Taxonomy" id="85310"/>
    <lineage>
        <taxon>Eukaryota</taxon>
        <taxon>Metazoa</taxon>
        <taxon>Ecdysozoa</taxon>
        <taxon>Arthropoda</taxon>
        <taxon>Hexapoda</taxon>
        <taxon>Insecta</taxon>
        <taxon>Pterygota</taxon>
        <taxon>Neoptera</taxon>
        <taxon>Paraneoptera</taxon>
        <taxon>Hemiptera</taxon>
        <taxon>Heteroptera</taxon>
        <taxon>Panheteroptera</taxon>
        <taxon>Pentatomomorpha</taxon>
        <taxon>Pentatomoidea</taxon>
        <taxon>Pentatomidae</taxon>
        <taxon>Pentatominae</taxon>
        <taxon>Nezara</taxon>
    </lineage>
</organism>
<gene>
    <name evidence="2" type="ORF">NEZAVI_LOCUS15637</name>
</gene>
<dbReference type="AlphaFoldDB" id="A0A9P0HTS0"/>
<reference evidence="2" key="1">
    <citation type="submission" date="2022-01" db="EMBL/GenBank/DDBJ databases">
        <authorList>
            <person name="King R."/>
        </authorList>
    </citation>
    <scope>NUCLEOTIDE SEQUENCE</scope>
</reference>
<evidence type="ECO:0000313" key="2">
    <source>
        <dbReference type="EMBL" id="CAH1408034.1"/>
    </source>
</evidence>
<accession>A0A9P0HTS0</accession>
<dbReference type="Proteomes" id="UP001152798">
    <property type="component" value="Chromosome 7"/>
</dbReference>
<evidence type="ECO:0000313" key="3">
    <source>
        <dbReference type="Proteomes" id="UP001152798"/>
    </source>
</evidence>
<sequence length="117" mass="12977">MSSKHAAQGGRMKRHDAVVNLFEEVLCKKGYKIEKEKTYVRGKRKWKPDLVCSGIGRRSPLLPWLTKWRRPTGRGSAWGQCRGCTEASNTPPPPLHDPAPLVCRSVGVSPCPRDGGL</sequence>
<evidence type="ECO:0000256" key="1">
    <source>
        <dbReference type="SAM" id="MobiDB-lite"/>
    </source>
</evidence>